<feature type="region of interest" description="Disordered" evidence="2">
    <location>
        <begin position="183"/>
        <end position="213"/>
    </location>
</feature>
<proteinExistence type="predicted"/>
<dbReference type="PANTHER" id="PTHR10476">
    <property type="entry name" value="CHARGED MULTIVESICULAR BODY PROTEIN"/>
    <property type="match status" value="1"/>
</dbReference>
<feature type="compositionally biased region" description="Basic and acidic residues" evidence="2">
    <location>
        <begin position="190"/>
        <end position="213"/>
    </location>
</feature>
<evidence type="ECO:0000256" key="1">
    <source>
        <dbReference type="SAM" id="Coils"/>
    </source>
</evidence>
<keyword evidence="1" id="KW-0175">Coiled coil</keyword>
<evidence type="ECO:0000313" key="3">
    <source>
        <dbReference type="EMBL" id="GJQ14935.1"/>
    </source>
</evidence>
<reference evidence="3" key="1">
    <citation type="journal article" date="2022" name="Proc. Natl. Acad. Sci. U.S.A.">
        <title>Life cycle and functional genomics of the unicellular red alga Galdieria for elucidating algal and plant evolution and industrial use.</title>
        <authorList>
            <person name="Hirooka S."/>
            <person name="Itabashi T."/>
            <person name="Ichinose T.M."/>
            <person name="Onuma R."/>
            <person name="Fujiwara T."/>
            <person name="Yamashita S."/>
            <person name="Jong L.W."/>
            <person name="Tomita R."/>
            <person name="Iwane A.H."/>
            <person name="Miyagishima S.Y."/>
        </authorList>
    </citation>
    <scope>NUCLEOTIDE SEQUENCE</scope>
    <source>
        <strain evidence="3">NBRC 102759</strain>
    </source>
</reference>
<comment type="caution">
    <text evidence="3">The sequence shown here is derived from an EMBL/GenBank/DDBJ whole genome shotgun (WGS) entry which is preliminary data.</text>
</comment>
<dbReference type="Gene3D" id="6.10.140.1230">
    <property type="match status" value="1"/>
</dbReference>
<dbReference type="Pfam" id="PF03357">
    <property type="entry name" value="Snf7"/>
    <property type="match status" value="1"/>
</dbReference>
<feature type="coiled-coil region" evidence="1">
    <location>
        <begin position="16"/>
        <end position="54"/>
    </location>
</feature>
<keyword evidence="4" id="KW-1185">Reference proteome</keyword>
<gene>
    <name evidence="3" type="ORF">GpartN1_g6726.t1</name>
</gene>
<evidence type="ECO:0008006" key="5">
    <source>
        <dbReference type="Google" id="ProtNLM"/>
    </source>
</evidence>
<dbReference type="Proteomes" id="UP001061958">
    <property type="component" value="Unassembled WGS sequence"/>
</dbReference>
<dbReference type="GO" id="GO:0007034">
    <property type="term" value="P:vacuolar transport"/>
    <property type="evidence" value="ECO:0007669"/>
    <property type="project" value="InterPro"/>
</dbReference>
<organism evidence="3 4">
    <name type="scientific">Galdieria partita</name>
    <dbReference type="NCBI Taxonomy" id="83374"/>
    <lineage>
        <taxon>Eukaryota</taxon>
        <taxon>Rhodophyta</taxon>
        <taxon>Bangiophyceae</taxon>
        <taxon>Galdieriales</taxon>
        <taxon>Galdieriaceae</taxon>
        <taxon>Galdieria</taxon>
    </lineage>
</organism>
<evidence type="ECO:0000256" key="2">
    <source>
        <dbReference type="SAM" id="MobiDB-lite"/>
    </source>
</evidence>
<accession>A0A9C7UTV0</accession>
<evidence type="ECO:0000313" key="4">
    <source>
        <dbReference type="Proteomes" id="UP001061958"/>
    </source>
</evidence>
<dbReference type="EMBL" id="BQMJ01000062">
    <property type="protein sequence ID" value="GJQ14935.1"/>
    <property type="molecule type" value="Genomic_DNA"/>
</dbReference>
<dbReference type="AlphaFoldDB" id="A0A9C7UTV0"/>
<reference evidence="3" key="2">
    <citation type="submission" date="2022-01" db="EMBL/GenBank/DDBJ databases">
        <authorList>
            <person name="Hirooka S."/>
            <person name="Miyagishima S.Y."/>
        </authorList>
    </citation>
    <scope>NUCLEOTIDE SEQUENCE</scope>
    <source>
        <strain evidence="3">NBRC 102759</strain>
    </source>
</reference>
<dbReference type="OrthoDB" id="10252926at2759"/>
<dbReference type="InterPro" id="IPR005024">
    <property type="entry name" value="Snf7_fam"/>
</dbReference>
<name>A0A9C7UTV0_9RHOD</name>
<sequence length="213" mass="24811">MGLGEFIFGVSPQERMKRYKRGIDRAIREMDRERTKLEQQERKVKSEIRKLAKEGQMQSVKTLAKDLVRTRSHISKFYSMRTQMQSVSMQLTAMRSNEVMAKAMAGVVKAMRQMNRQMNLPEMQKILMEFEKQNEILGMKQEIMDDTIDDTMGADEEETETEQVVNQVLDELGLETEGKLGVVPRVHVQNGEKSKHEVEEQDDLESRLENLRK</sequence>
<protein>
    <recommendedName>
        <fullName evidence="5">SNF7 family protein</fullName>
    </recommendedName>
</protein>